<evidence type="ECO:0000256" key="1">
    <source>
        <dbReference type="ARBA" id="ARBA00022737"/>
    </source>
</evidence>
<evidence type="ECO:0000256" key="3">
    <source>
        <dbReference type="PROSITE-ProRule" id="PRU00339"/>
    </source>
</evidence>
<dbReference type="InterPro" id="IPR050498">
    <property type="entry name" value="Ycf3"/>
</dbReference>
<feature type="repeat" description="TPR" evidence="3">
    <location>
        <begin position="81"/>
        <end position="114"/>
    </location>
</feature>
<dbReference type="InterPro" id="IPR019734">
    <property type="entry name" value="TPR_rpt"/>
</dbReference>
<feature type="repeat" description="TPR" evidence="3">
    <location>
        <begin position="149"/>
        <end position="182"/>
    </location>
</feature>
<proteinExistence type="predicted"/>
<feature type="repeat" description="TPR" evidence="3">
    <location>
        <begin position="115"/>
        <end position="148"/>
    </location>
</feature>
<dbReference type="EMBL" id="CP146609">
    <property type="protein sequence ID" value="WWX22922.1"/>
    <property type="molecule type" value="Genomic_DNA"/>
</dbReference>
<dbReference type="Pfam" id="PF13432">
    <property type="entry name" value="TPR_16"/>
    <property type="match status" value="3"/>
</dbReference>
<protein>
    <submittedName>
        <fullName evidence="5">Tetratricopeptide repeat protein</fullName>
    </submittedName>
</protein>
<feature type="repeat" description="TPR" evidence="3">
    <location>
        <begin position="217"/>
        <end position="250"/>
    </location>
</feature>
<dbReference type="Proteomes" id="UP001385389">
    <property type="component" value="Chromosome"/>
</dbReference>
<sequence length="306" mass="33685">MRTYALIVFLCLLLAVPGCAGKETPPAAPPTPAELAVQRRQAQAAEALTEAMQLRHDGGFLDEDTALAYLNQALDLDPNLANARYYRSTILFSKGRTNEALADVDRAIELKPEHVQAHYTRGSILLNLGRFREAARDFTEVIGHDPSIAQAFVRRGMCYMRLHREDEAIDDFGSALAINPANLEANYNRGMAYLARGEYDAALSDLSQAYVLDADNVRLLTARGQILLKLGRFKSAARDYLRATQLAPGQSPLYGLLAEALAGAGEMDQAIEAAEKALSLAHARGDDSLAARYRDQLRQYRDKTYP</sequence>
<feature type="repeat" description="TPR" evidence="3">
    <location>
        <begin position="183"/>
        <end position="216"/>
    </location>
</feature>
<dbReference type="PANTHER" id="PTHR44858:SF1">
    <property type="entry name" value="UDP-N-ACETYLGLUCOSAMINE--PEPTIDE N-ACETYLGLUCOSAMINYLTRANSFERASE SPINDLY-RELATED"/>
    <property type="match status" value="1"/>
</dbReference>
<dbReference type="PROSITE" id="PS50005">
    <property type="entry name" value="TPR"/>
    <property type="match status" value="5"/>
</dbReference>
<feature type="chain" id="PRO_5045860321" evidence="4">
    <location>
        <begin position="21"/>
        <end position="306"/>
    </location>
</feature>
<reference evidence="5 6" key="1">
    <citation type="submission" date="2024-03" db="EMBL/GenBank/DDBJ databases">
        <title>Phenotype and Genome Characterization of a Sulfate-Reducing Bacterium Pseudodesulfovibrio sp. strain 5S69, isolated from Petroleum Reservoir in Tatarstan (Russia).</title>
        <authorList>
            <person name="Bidzhieva S.K."/>
            <person name="Kadnikov V."/>
            <person name="Tourova T.P."/>
            <person name="Samigullina S.R."/>
            <person name="Sokolova D.S."/>
            <person name="Poltaraus A.B."/>
            <person name="Avtukh A.N."/>
            <person name="Tereshina V.M."/>
            <person name="Mardanov A.V."/>
            <person name="Nazina T.N."/>
        </authorList>
    </citation>
    <scope>NUCLEOTIDE SEQUENCE [LARGE SCALE GENOMIC DNA]</scope>
    <source>
        <strain evidence="5 6">5S69</strain>
    </source>
</reference>
<dbReference type="RefSeq" id="WP_338668638.1">
    <property type="nucleotide sequence ID" value="NZ_CP146609.1"/>
</dbReference>
<evidence type="ECO:0000256" key="4">
    <source>
        <dbReference type="SAM" id="SignalP"/>
    </source>
</evidence>
<keyword evidence="1" id="KW-0677">Repeat</keyword>
<keyword evidence="6" id="KW-1185">Reference proteome</keyword>
<keyword evidence="2 3" id="KW-0802">TPR repeat</keyword>
<dbReference type="SUPFAM" id="SSF48439">
    <property type="entry name" value="Protein prenylyltransferase"/>
    <property type="match status" value="1"/>
</dbReference>
<feature type="signal peptide" evidence="4">
    <location>
        <begin position="1"/>
        <end position="20"/>
    </location>
</feature>
<keyword evidence="4" id="KW-0732">Signal</keyword>
<gene>
    <name evidence="5" type="ORF">V8V93_01695</name>
</gene>
<evidence type="ECO:0000313" key="5">
    <source>
        <dbReference type="EMBL" id="WWX22922.1"/>
    </source>
</evidence>
<evidence type="ECO:0000313" key="6">
    <source>
        <dbReference type="Proteomes" id="UP001385389"/>
    </source>
</evidence>
<dbReference type="Gene3D" id="1.25.40.10">
    <property type="entry name" value="Tetratricopeptide repeat domain"/>
    <property type="match status" value="3"/>
</dbReference>
<name>A0ABZ2J030_9BACT</name>
<organism evidence="5 6">
    <name type="scientific">Pseudodesulfovibrio methanolicus</name>
    <dbReference type="NCBI Taxonomy" id="3126690"/>
    <lineage>
        <taxon>Bacteria</taxon>
        <taxon>Pseudomonadati</taxon>
        <taxon>Thermodesulfobacteriota</taxon>
        <taxon>Desulfovibrionia</taxon>
        <taxon>Desulfovibrionales</taxon>
        <taxon>Desulfovibrionaceae</taxon>
    </lineage>
</organism>
<dbReference type="SMART" id="SM00028">
    <property type="entry name" value="TPR"/>
    <property type="match status" value="6"/>
</dbReference>
<dbReference type="InterPro" id="IPR011990">
    <property type="entry name" value="TPR-like_helical_dom_sf"/>
</dbReference>
<dbReference type="Pfam" id="PF13181">
    <property type="entry name" value="TPR_8"/>
    <property type="match status" value="1"/>
</dbReference>
<accession>A0ABZ2J030</accession>
<dbReference type="PANTHER" id="PTHR44858">
    <property type="entry name" value="TETRATRICOPEPTIDE REPEAT PROTEIN 6"/>
    <property type="match status" value="1"/>
</dbReference>
<evidence type="ECO:0000256" key="2">
    <source>
        <dbReference type="ARBA" id="ARBA00022803"/>
    </source>
</evidence>